<evidence type="ECO:0000313" key="15">
    <source>
        <dbReference type="Proteomes" id="UP000314294"/>
    </source>
</evidence>
<feature type="region of interest" description="Disordered" evidence="13">
    <location>
        <begin position="409"/>
        <end position="431"/>
    </location>
</feature>
<dbReference type="Proteomes" id="UP000314294">
    <property type="component" value="Unassembled WGS sequence"/>
</dbReference>
<proteinExistence type="inferred from homology"/>
<dbReference type="Gene3D" id="6.10.250.1400">
    <property type="match status" value="1"/>
</dbReference>
<evidence type="ECO:0000256" key="8">
    <source>
        <dbReference type="ARBA" id="ARBA00022776"/>
    </source>
</evidence>
<evidence type="ECO:0000256" key="11">
    <source>
        <dbReference type="ARBA" id="ARBA00023306"/>
    </source>
</evidence>
<name>A0A4Z2FT13_9TELE</name>
<dbReference type="GO" id="GO:0000278">
    <property type="term" value="P:mitotic cell cycle"/>
    <property type="evidence" value="ECO:0007669"/>
    <property type="project" value="TreeGrafter"/>
</dbReference>
<comment type="subcellular location">
    <subcellularLocation>
        <location evidence="2">Chromosome</location>
        <location evidence="2">Centromere</location>
        <location evidence="2">Kinetochore</location>
    </subcellularLocation>
    <subcellularLocation>
        <location evidence="1">Cytoplasm</location>
        <location evidence="1">Cytoskeleton</location>
        <location evidence="1">Spindle</location>
    </subcellularLocation>
</comment>
<evidence type="ECO:0000256" key="1">
    <source>
        <dbReference type="ARBA" id="ARBA00004186"/>
    </source>
</evidence>
<evidence type="ECO:0000256" key="12">
    <source>
        <dbReference type="ARBA" id="ARBA00023328"/>
    </source>
</evidence>
<feature type="compositionally biased region" description="Acidic residues" evidence="13">
    <location>
        <begin position="118"/>
        <end position="131"/>
    </location>
</feature>
<keyword evidence="11" id="KW-0131">Cell cycle</keyword>
<keyword evidence="12" id="KW-0137">Centromere</keyword>
<dbReference type="PANTHER" id="PTHR48118:SF1">
    <property type="entry name" value="SPINDLE AND KINETOCHORE-ASSOCIATED PROTEIN 3"/>
    <property type="match status" value="1"/>
</dbReference>
<evidence type="ECO:0000256" key="6">
    <source>
        <dbReference type="ARBA" id="ARBA00022618"/>
    </source>
</evidence>
<feature type="region of interest" description="Disordered" evidence="13">
    <location>
        <begin position="283"/>
        <end position="384"/>
    </location>
</feature>
<dbReference type="GO" id="GO:0005876">
    <property type="term" value="C:spindle microtubule"/>
    <property type="evidence" value="ECO:0007669"/>
    <property type="project" value="TreeGrafter"/>
</dbReference>
<keyword evidence="15" id="KW-1185">Reference proteome</keyword>
<keyword evidence="10" id="KW-0206">Cytoskeleton</keyword>
<evidence type="ECO:0000256" key="4">
    <source>
        <dbReference type="ARBA" id="ARBA00022454"/>
    </source>
</evidence>
<gene>
    <name evidence="14" type="primary">ska3</name>
    <name evidence="14" type="ORF">EYF80_045468</name>
</gene>
<keyword evidence="8" id="KW-0498">Mitosis</keyword>
<evidence type="ECO:0000256" key="13">
    <source>
        <dbReference type="SAM" id="MobiDB-lite"/>
    </source>
</evidence>
<evidence type="ECO:0000256" key="5">
    <source>
        <dbReference type="ARBA" id="ARBA00022490"/>
    </source>
</evidence>
<dbReference type="PANTHER" id="PTHR48118">
    <property type="entry name" value="SPINDLE AND KINETOCHORE-ASSOCIATED PROTEIN 3"/>
    <property type="match status" value="1"/>
</dbReference>
<protein>
    <submittedName>
        <fullName evidence="14">Spindle and kinetochore-associated protein 3</fullName>
    </submittedName>
</protein>
<dbReference type="OrthoDB" id="5987638at2759"/>
<keyword evidence="7" id="KW-0493">Microtubule</keyword>
<keyword evidence="6" id="KW-0132">Cell division</keyword>
<dbReference type="GO" id="GO:0051301">
    <property type="term" value="P:cell division"/>
    <property type="evidence" value="ECO:0007669"/>
    <property type="project" value="UniProtKB-KW"/>
</dbReference>
<evidence type="ECO:0000256" key="3">
    <source>
        <dbReference type="ARBA" id="ARBA00007716"/>
    </source>
</evidence>
<evidence type="ECO:0000256" key="9">
    <source>
        <dbReference type="ARBA" id="ARBA00022838"/>
    </source>
</evidence>
<evidence type="ECO:0000256" key="7">
    <source>
        <dbReference type="ARBA" id="ARBA00022701"/>
    </source>
</evidence>
<organism evidence="14 15">
    <name type="scientific">Liparis tanakae</name>
    <name type="common">Tanaka's snailfish</name>
    <dbReference type="NCBI Taxonomy" id="230148"/>
    <lineage>
        <taxon>Eukaryota</taxon>
        <taxon>Metazoa</taxon>
        <taxon>Chordata</taxon>
        <taxon>Craniata</taxon>
        <taxon>Vertebrata</taxon>
        <taxon>Euteleostomi</taxon>
        <taxon>Actinopterygii</taxon>
        <taxon>Neopterygii</taxon>
        <taxon>Teleostei</taxon>
        <taxon>Neoteleostei</taxon>
        <taxon>Acanthomorphata</taxon>
        <taxon>Eupercaria</taxon>
        <taxon>Perciformes</taxon>
        <taxon>Cottioidei</taxon>
        <taxon>Cottales</taxon>
        <taxon>Liparidae</taxon>
        <taxon>Liparis</taxon>
    </lineage>
</organism>
<dbReference type="GO" id="GO:0000940">
    <property type="term" value="C:outer kinetochore"/>
    <property type="evidence" value="ECO:0007669"/>
    <property type="project" value="InterPro"/>
</dbReference>
<keyword evidence="5" id="KW-0963">Cytoplasm</keyword>
<feature type="region of interest" description="Disordered" evidence="13">
    <location>
        <begin position="243"/>
        <end position="262"/>
    </location>
</feature>
<feature type="compositionally biased region" description="Low complexity" evidence="13">
    <location>
        <begin position="299"/>
        <end position="317"/>
    </location>
</feature>
<keyword evidence="9" id="KW-0995">Kinetochore</keyword>
<accession>A0A4Z2FT13</accession>
<dbReference type="GO" id="GO:0007059">
    <property type="term" value="P:chromosome segregation"/>
    <property type="evidence" value="ECO:0007669"/>
    <property type="project" value="InterPro"/>
</dbReference>
<comment type="similarity">
    <text evidence="3">Belongs to the SKA3 family.</text>
</comment>
<dbReference type="InterPro" id="IPR033341">
    <property type="entry name" value="SKA3"/>
</dbReference>
<evidence type="ECO:0000256" key="10">
    <source>
        <dbReference type="ARBA" id="ARBA00023212"/>
    </source>
</evidence>
<feature type="region of interest" description="Disordered" evidence="13">
    <location>
        <begin position="106"/>
        <end position="154"/>
    </location>
</feature>
<evidence type="ECO:0000313" key="14">
    <source>
        <dbReference type="EMBL" id="TNN44346.1"/>
    </source>
</evidence>
<dbReference type="AlphaFoldDB" id="A0A4Z2FT13"/>
<keyword evidence="4" id="KW-0158">Chromosome</keyword>
<reference evidence="14 15" key="1">
    <citation type="submission" date="2019-03" db="EMBL/GenBank/DDBJ databases">
        <title>First draft genome of Liparis tanakae, snailfish: a comprehensive survey of snailfish specific genes.</title>
        <authorList>
            <person name="Kim W."/>
            <person name="Song I."/>
            <person name="Jeong J.-H."/>
            <person name="Kim D."/>
            <person name="Kim S."/>
            <person name="Ryu S."/>
            <person name="Song J.Y."/>
            <person name="Lee S.K."/>
        </authorList>
    </citation>
    <scope>NUCLEOTIDE SEQUENCE [LARGE SCALE GENOMIC DNA]</scope>
    <source>
        <tissue evidence="14">Muscle</tissue>
    </source>
</reference>
<comment type="caution">
    <text evidence="14">The sequence shown here is derived from an EMBL/GenBank/DDBJ whole genome shotgun (WGS) entry which is preliminary data.</text>
</comment>
<feature type="region of interest" description="Disordered" evidence="13">
    <location>
        <begin position="23"/>
        <end position="44"/>
    </location>
</feature>
<sequence length="499" mass="53382">MEPTARFFSKLRKMALTLESETAKLQSSFENRDEDDGDGDATAKASRAYHDVRCDVGGLKTQIQGQLSELTAQQSEAAGFIEACRVMARRVATDNQTLRGHWEKYGYQAPRDPRGPAEAEEEAVDDGETGEDGGGCGSSPPLPGPPPFADALRTPQLSDFGLSKVAMKRALAGAGCGAELSPMPRLHLPCPFPATPTPLTPKCALRMDDDEPRRASGGFGLPERGAAFPNNDFTMDLLRKNADEPQRPLVPPGNALGGTSHTKGTRVLKVVLLEPQVLESPEPPVFCTPGLKITKPAARRSPPAQSAAGPQSPARPAHLPTTPEPPVLQTPYLSRLGPSRKNALQPEPTDTEADRPSPRDAAASVSARGRGVPDVGVTAPEDSPMPEMPVLESVLGISLQTRSAGLQRRTEEAGDQDGPTQEFRLGTPRLPTDYQELGDLGSVTQDICKTEFSMKDLSRACATGTKTPLYVLCLVELRRLEPTEGARSSGSLYKLCTDH</sequence>
<evidence type="ECO:0000256" key="2">
    <source>
        <dbReference type="ARBA" id="ARBA00004629"/>
    </source>
</evidence>
<dbReference type="EMBL" id="SRLO01000910">
    <property type="protein sequence ID" value="TNN44346.1"/>
    <property type="molecule type" value="Genomic_DNA"/>
</dbReference>